<dbReference type="OrthoDB" id="3211555at2"/>
<dbReference type="NCBIfam" id="NF007214">
    <property type="entry name" value="PRK09636.1"/>
    <property type="match status" value="1"/>
</dbReference>
<dbReference type="InterPro" id="IPR013324">
    <property type="entry name" value="RNA_pol_sigma_r3/r4-like"/>
</dbReference>
<proteinExistence type="inferred from homology"/>
<evidence type="ECO:0000259" key="8">
    <source>
        <dbReference type="Pfam" id="PF08281"/>
    </source>
</evidence>
<feature type="domain" description="RNA polymerase sigma-70 region 2" evidence="7">
    <location>
        <begin position="9"/>
        <end position="71"/>
    </location>
</feature>
<evidence type="ECO:0000313" key="10">
    <source>
        <dbReference type="Proteomes" id="UP000252586"/>
    </source>
</evidence>
<evidence type="ECO:0000256" key="5">
    <source>
        <dbReference type="ARBA" id="ARBA00023125"/>
    </source>
</evidence>
<dbReference type="STRING" id="1210090.GCA_001613185_05684"/>
<dbReference type="Gene3D" id="1.10.10.10">
    <property type="entry name" value="Winged helix-like DNA-binding domain superfamily/Winged helix DNA-binding domain"/>
    <property type="match status" value="1"/>
</dbReference>
<dbReference type="EMBL" id="QNRE01000012">
    <property type="protein sequence ID" value="RBO86934.1"/>
    <property type="molecule type" value="Genomic_DNA"/>
</dbReference>
<dbReference type="Gene3D" id="3.10.450.50">
    <property type="match status" value="1"/>
</dbReference>
<dbReference type="Proteomes" id="UP000252586">
    <property type="component" value="Unassembled WGS sequence"/>
</dbReference>
<dbReference type="PANTHER" id="PTHR30173:SF36">
    <property type="entry name" value="ECF RNA POLYMERASE SIGMA FACTOR SIGJ"/>
    <property type="match status" value="1"/>
</dbReference>
<dbReference type="InterPro" id="IPR032710">
    <property type="entry name" value="NTF2-like_dom_sf"/>
</dbReference>
<dbReference type="GO" id="GO:0003677">
    <property type="term" value="F:DNA binding"/>
    <property type="evidence" value="ECO:0007669"/>
    <property type="project" value="UniProtKB-KW"/>
</dbReference>
<evidence type="ECO:0000259" key="7">
    <source>
        <dbReference type="Pfam" id="PF04542"/>
    </source>
</evidence>
<evidence type="ECO:0000256" key="2">
    <source>
        <dbReference type="ARBA" id="ARBA00011344"/>
    </source>
</evidence>
<dbReference type="SUPFAM" id="SSF88946">
    <property type="entry name" value="Sigma2 domain of RNA polymerase sigma factors"/>
    <property type="match status" value="1"/>
</dbReference>
<evidence type="ECO:0000256" key="3">
    <source>
        <dbReference type="ARBA" id="ARBA00023015"/>
    </source>
</evidence>
<comment type="subunit">
    <text evidence="2">Interacts transiently with the RNA polymerase catalytic core formed by RpoA, RpoB, RpoC and RpoZ (2 alpha, 1 beta, 1 beta' and 1 omega subunit) to form the RNA polymerase holoenzyme that can initiate transcription.</text>
</comment>
<evidence type="ECO:0000256" key="6">
    <source>
        <dbReference type="ARBA" id="ARBA00023163"/>
    </source>
</evidence>
<dbReference type="InterPro" id="IPR014284">
    <property type="entry name" value="RNA_pol_sigma-70_dom"/>
</dbReference>
<dbReference type="InterPro" id="IPR052704">
    <property type="entry name" value="ECF_Sigma-70_Domain"/>
</dbReference>
<keyword evidence="3" id="KW-0805">Transcription regulation</keyword>
<accession>A0A366DBY2</accession>
<dbReference type="GO" id="GO:0006352">
    <property type="term" value="P:DNA-templated transcription initiation"/>
    <property type="evidence" value="ECO:0007669"/>
    <property type="project" value="InterPro"/>
</dbReference>
<feature type="domain" description="RNA polymerase sigma factor 70 region 4 type 2" evidence="8">
    <location>
        <begin position="112"/>
        <end position="161"/>
    </location>
</feature>
<dbReference type="InterPro" id="IPR036388">
    <property type="entry name" value="WH-like_DNA-bd_sf"/>
</dbReference>
<comment type="caution">
    <text evidence="9">The sequence shown here is derived from an EMBL/GenBank/DDBJ whole genome shotgun (WGS) entry which is preliminary data.</text>
</comment>
<name>A0A366DBY2_9NOCA</name>
<organism evidence="9 10">
    <name type="scientific">Nocardia puris</name>
    <dbReference type="NCBI Taxonomy" id="208602"/>
    <lineage>
        <taxon>Bacteria</taxon>
        <taxon>Bacillati</taxon>
        <taxon>Actinomycetota</taxon>
        <taxon>Actinomycetes</taxon>
        <taxon>Mycobacteriales</taxon>
        <taxon>Nocardiaceae</taxon>
        <taxon>Nocardia</taxon>
    </lineage>
</organism>
<keyword evidence="5" id="KW-0238">DNA-binding</keyword>
<evidence type="ECO:0000256" key="1">
    <source>
        <dbReference type="ARBA" id="ARBA00010641"/>
    </source>
</evidence>
<evidence type="ECO:0000313" key="9">
    <source>
        <dbReference type="EMBL" id="RBO86934.1"/>
    </source>
</evidence>
<evidence type="ECO:0000256" key="4">
    <source>
        <dbReference type="ARBA" id="ARBA00023082"/>
    </source>
</evidence>
<dbReference type="AlphaFoldDB" id="A0A366DBY2"/>
<dbReference type="NCBIfam" id="TIGR02937">
    <property type="entry name" value="sigma70-ECF"/>
    <property type="match status" value="1"/>
</dbReference>
<protein>
    <submittedName>
        <fullName evidence="9">RNA polymerase sigma-70 factor (ECF subfamily)</fullName>
    </submittedName>
</protein>
<dbReference type="GO" id="GO:0016987">
    <property type="term" value="F:sigma factor activity"/>
    <property type="evidence" value="ECO:0007669"/>
    <property type="project" value="UniProtKB-KW"/>
</dbReference>
<sequence length="304" mass="32564">MVAALLADLFESHRAPLLSVAYRLTGGVVDAEDAVGETWLRLTGTHQSEIDELRPWLIAMVGRICLDHMRGAPARRETYVGQWLPEPVVTKPAASGVSDPLETVVRQPECRMAMMVALDALTPERRLALVLHEAGLSFEEIADILEVPVAQARSAAEQGRETVRDVPAPVSDTEHDAAVRKLLAALESGDEAAVVAALHPDAVLMGDANGTTPTVTVVGGAERIAREMLALVRRYGIGASCDAATRYELATVNGRTGVVMNLDSATDEQDWHPARVVGFTVRDGVIWGAYDHANPAKLTGVRLG</sequence>
<dbReference type="PANTHER" id="PTHR30173">
    <property type="entry name" value="SIGMA 19 FACTOR"/>
    <property type="match status" value="1"/>
</dbReference>
<dbReference type="InterPro" id="IPR013325">
    <property type="entry name" value="RNA_pol_sigma_r2"/>
</dbReference>
<comment type="similarity">
    <text evidence="1">Belongs to the sigma-70 factor family. ECF subfamily.</text>
</comment>
<reference evidence="9 10" key="1">
    <citation type="submission" date="2018-06" db="EMBL/GenBank/DDBJ databases">
        <title>Genomic Encyclopedia of Type Strains, Phase IV (KMG-IV): sequencing the most valuable type-strain genomes for metagenomic binning, comparative biology and taxonomic classification.</title>
        <authorList>
            <person name="Goeker M."/>
        </authorList>
    </citation>
    <scope>NUCLEOTIDE SEQUENCE [LARGE SCALE GENOMIC DNA]</scope>
    <source>
        <strain evidence="9 10">DSM 44599</strain>
    </source>
</reference>
<dbReference type="SUPFAM" id="SSF54427">
    <property type="entry name" value="NTF2-like"/>
    <property type="match status" value="1"/>
</dbReference>
<keyword evidence="10" id="KW-1185">Reference proteome</keyword>
<dbReference type="InterPro" id="IPR007627">
    <property type="entry name" value="RNA_pol_sigma70_r2"/>
</dbReference>
<dbReference type="Pfam" id="PF04542">
    <property type="entry name" value="Sigma70_r2"/>
    <property type="match status" value="1"/>
</dbReference>
<keyword evidence="6" id="KW-0804">Transcription</keyword>
<keyword evidence="4" id="KW-0731">Sigma factor</keyword>
<dbReference type="RefSeq" id="WP_067513019.1">
    <property type="nucleotide sequence ID" value="NZ_QNRE01000012.1"/>
</dbReference>
<dbReference type="Pfam" id="PF08281">
    <property type="entry name" value="Sigma70_r4_2"/>
    <property type="match status" value="1"/>
</dbReference>
<dbReference type="Gene3D" id="1.10.1740.10">
    <property type="match status" value="1"/>
</dbReference>
<dbReference type="InterPro" id="IPR013249">
    <property type="entry name" value="RNA_pol_sigma70_r4_t2"/>
</dbReference>
<gene>
    <name evidence="9" type="ORF">DFR74_112106</name>
</gene>
<dbReference type="SUPFAM" id="SSF88659">
    <property type="entry name" value="Sigma3 and sigma4 domains of RNA polymerase sigma factors"/>
    <property type="match status" value="1"/>
</dbReference>